<dbReference type="Proteomes" id="UP000621307">
    <property type="component" value="Unassembled WGS sequence"/>
</dbReference>
<evidence type="ECO:0000313" key="2">
    <source>
        <dbReference type="Proteomes" id="UP000621307"/>
    </source>
</evidence>
<accession>A0ABR8B7W9</accession>
<name>A0ABR8B7W9_9NOSO</name>
<reference evidence="1 2" key="1">
    <citation type="journal article" date="2020" name="ISME J.">
        <title>Comparative genomics reveals insights into cyanobacterial evolution and habitat adaptation.</title>
        <authorList>
            <person name="Chen M.Y."/>
            <person name="Teng W.K."/>
            <person name="Zhao L."/>
            <person name="Hu C.X."/>
            <person name="Zhou Y.K."/>
            <person name="Han B.P."/>
            <person name="Song L.R."/>
            <person name="Shu W.S."/>
        </authorList>
    </citation>
    <scope>NUCLEOTIDE SEQUENCE [LARGE SCALE GENOMIC DNA]</scope>
    <source>
        <strain evidence="1 2">FACHB-3921</strain>
    </source>
</reference>
<organism evidence="1 2">
    <name type="scientific">Nostoc parmelioides FACHB-3921</name>
    <dbReference type="NCBI Taxonomy" id="2692909"/>
    <lineage>
        <taxon>Bacteria</taxon>
        <taxon>Bacillati</taxon>
        <taxon>Cyanobacteriota</taxon>
        <taxon>Cyanophyceae</taxon>
        <taxon>Nostocales</taxon>
        <taxon>Nostocaceae</taxon>
        <taxon>Nostoc</taxon>
    </lineage>
</organism>
<evidence type="ECO:0000313" key="1">
    <source>
        <dbReference type="EMBL" id="MBD2250040.1"/>
    </source>
</evidence>
<sequence>MNVVPPRNDRLPERSHNLKLEDETKFQVEFHDLCVHRIPRRGRLQTK</sequence>
<proteinExistence type="predicted"/>
<protein>
    <submittedName>
        <fullName evidence="1">Uncharacterized protein</fullName>
    </submittedName>
</protein>
<keyword evidence="2" id="KW-1185">Reference proteome</keyword>
<gene>
    <name evidence="1" type="ORF">H6G14_01790</name>
</gene>
<dbReference type="EMBL" id="JACJQL010000001">
    <property type="protein sequence ID" value="MBD2250040.1"/>
    <property type="molecule type" value="Genomic_DNA"/>
</dbReference>
<comment type="caution">
    <text evidence="1">The sequence shown here is derived from an EMBL/GenBank/DDBJ whole genome shotgun (WGS) entry which is preliminary data.</text>
</comment>